<keyword evidence="2" id="KW-1185">Reference proteome</keyword>
<proteinExistence type="predicted"/>
<organism evidence="1 2">
    <name type="scientific">Pseudovirgaria hyperparasitica</name>
    <dbReference type="NCBI Taxonomy" id="470096"/>
    <lineage>
        <taxon>Eukaryota</taxon>
        <taxon>Fungi</taxon>
        <taxon>Dikarya</taxon>
        <taxon>Ascomycota</taxon>
        <taxon>Pezizomycotina</taxon>
        <taxon>Dothideomycetes</taxon>
        <taxon>Dothideomycetes incertae sedis</taxon>
        <taxon>Acrospermales</taxon>
        <taxon>Acrospermaceae</taxon>
        <taxon>Pseudovirgaria</taxon>
    </lineage>
</organism>
<dbReference type="GeneID" id="54490573"/>
<protein>
    <submittedName>
        <fullName evidence="1">Uncharacterized protein</fullName>
    </submittedName>
</protein>
<name>A0A6A6W607_9PEZI</name>
<dbReference type="AlphaFoldDB" id="A0A6A6W607"/>
<gene>
    <name evidence="1" type="ORF">EJ05DRAFT_539446</name>
</gene>
<evidence type="ECO:0000313" key="1">
    <source>
        <dbReference type="EMBL" id="KAF2756491.1"/>
    </source>
</evidence>
<dbReference type="RefSeq" id="XP_033598942.1">
    <property type="nucleotide sequence ID" value="XM_033749519.1"/>
</dbReference>
<reference evidence="1" key="1">
    <citation type="journal article" date="2020" name="Stud. Mycol.">
        <title>101 Dothideomycetes genomes: a test case for predicting lifestyles and emergence of pathogens.</title>
        <authorList>
            <person name="Haridas S."/>
            <person name="Albert R."/>
            <person name="Binder M."/>
            <person name="Bloem J."/>
            <person name="Labutti K."/>
            <person name="Salamov A."/>
            <person name="Andreopoulos B."/>
            <person name="Baker S."/>
            <person name="Barry K."/>
            <person name="Bills G."/>
            <person name="Bluhm B."/>
            <person name="Cannon C."/>
            <person name="Castanera R."/>
            <person name="Culley D."/>
            <person name="Daum C."/>
            <person name="Ezra D."/>
            <person name="Gonzalez J."/>
            <person name="Henrissat B."/>
            <person name="Kuo A."/>
            <person name="Liang C."/>
            <person name="Lipzen A."/>
            <person name="Lutzoni F."/>
            <person name="Magnuson J."/>
            <person name="Mondo S."/>
            <person name="Nolan M."/>
            <person name="Ohm R."/>
            <person name="Pangilinan J."/>
            <person name="Park H.-J."/>
            <person name="Ramirez L."/>
            <person name="Alfaro M."/>
            <person name="Sun H."/>
            <person name="Tritt A."/>
            <person name="Yoshinaga Y."/>
            <person name="Zwiers L.-H."/>
            <person name="Turgeon B."/>
            <person name="Goodwin S."/>
            <person name="Spatafora J."/>
            <person name="Crous P."/>
            <person name="Grigoriev I."/>
        </authorList>
    </citation>
    <scope>NUCLEOTIDE SEQUENCE</scope>
    <source>
        <strain evidence="1">CBS 121739</strain>
    </source>
</reference>
<dbReference type="Proteomes" id="UP000799437">
    <property type="component" value="Unassembled WGS sequence"/>
</dbReference>
<accession>A0A6A6W607</accession>
<dbReference type="EMBL" id="ML996575">
    <property type="protein sequence ID" value="KAF2756491.1"/>
    <property type="molecule type" value="Genomic_DNA"/>
</dbReference>
<sequence>MRRNLDEALGMARLAYEGLQNFEMLPAHLKFGYRILFQRLERGQQNPTEELNIVTRTMRKIATLTETSRPASAAMIIFCDDSRWEREGNRVNVDVHRTRWKPDRDSDERVWVDSVLGTRWAETPYCRQPFDGELENPYMYYYPSPPNNPDQVVVSFCGNQWPENSWDLIHDGDLSMPIDALTMHNLRGTFLSPELLSMFLNSNLFSDEMRGDSLDWPQVIQVRRQQQIRSRENYIFFAIQFLVDHMGLMLEPVPDGVLNGKVIWKPT</sequence>
<evidence type="ECO:0000313" key="2">
    <source>
        <dbReference type="Proteomes" id="UP000799437"/>
    </source>
</evidence>